<keyword evidence="5 6" id="KW-0472">Membrane</keyword>
<evidence type="ECO:0000313" key="7">
    <source>
        <dbReference type="EMBL" id="CCH41316.1"/>
    </source>
</evidence>
<dbReference type="InterPro" id="IPR011701">
    <property type="entry name" value="MFS"/>
</dbReference>
<feature type="transmembrane region" description="Helical" evidence="6">
    <location>
        <begin position="150"/>
        <end position="170"/>
    </location>
</feature>
<dbReference type="GO" id="GO:0016020">
    <property type="term" value="C:membrane"/>
    <property type="evidence" value="ECO:0007669"/>
    <property type="project" value="UniProtKB-SubCell"/>
</dbReference>
<feature type="transmembrane region" description="Helical" evidence="6">
    <location>
        <begin position="453"/>
        <end position="474"/>
    </location>
</feature>
<dbReference type="Proteomes" id="UP000009328">
    <property type="component" value="Unassembled WGS sequence"/>
</dbReference>
<evidence type="ECO:0000256" key="5">
    <source>
        <dbReference type="ARBA" id="ARBA00023136"/>
    </source>
</evidence>
<feature type="transmembrane region" description="Helical" evidence="6">
    <location>
        <begin position="362"/>
        <end position="380"/>
    </location>
</feature>
<organism evidence="7 8">
    <name type="scientific">Wickerhamomyces ciferrii (strain ATCC 14091 / BCRC 22168 / CBS 111 / JCM 3599 / NBRC 0793 / NRRL Y-1031 F-60-10)</name>
    <name type="common">Yeast</name>
    <name type="synonym">Pichia ciferrii</name>
    <dbReference type="NCBI Taxonomy" id="1206466"/>
    <lineage>
        <taxon>Eukaryota</taxon>
        <taxon>Fungi</taxon>
        <taxon>Dikarya</taxon>
        <taxon>Ascomycota</taxon>
        <taxon>Saccharomycotina</taxon>
        <taxon>Saccharomycetes</taxon>
        <taxon>Phaffomycetales</taxon>
        <taxon>Wickerhamomycetaceae</taxon>
        <taxon>Wickerhamomyces</taxon>
    </lineage>
</organism>
<comment type="caution">
    <text evidence="7">The sequence shown here is derived from an EMBL/GenBank/DDBJ whole genome shotgun (WGS) entry which is preliminary data.</text>
</comment>
<dbReference type="PANTHER" id="PTHR43791">
    <property type="entry name" value="PERMEASE-RELATED"/>
    <property type="match status" value="1"/>
</dbReference>
<feature type="transmembrane region" description="Helical" evidence="6">
    <location>
        <begin position="223"/>
        <end position="245"/>
    </location>
</feature>
<keyword evidence="3 6" id="KW-0812">Transmembrane</keyword>
<evidence type="ECO:0000256" key="2">
    <source>
        <dbReference type="ARBA" id="ARBA00022448"/>
    </source>
</evidence>
<feature type="transmembrane region" description="Helical" evidence="6">
    <location>
        <begin position="386"/>
        <end position="408"/>
    </location>
</feature>
<dbReference type="eggNOG" id="KOG2533">
    <property type="taxonomic scope" value="Eukaryota"/>
</dbReference>
<keyword evidence="4 6" id="KW-1133">Transmembrane helix</keyword>
<dbReference type="SUPFAM" id="SSF103473">
    <property type="entry name" value="MFS general substrate transporter"/>
    <property type="match status" value="1"/>
</dbReference>
<dbReference type="InterPro" id="IPR036259">
    <property type="entry name" value="MFS_trans_sf"/>
</dbReference>
<feature type="transmembrane region" description="Helical" evidence="6">
    <location>
        <begin position="420"/>
        <end position="441"/>
    </location>
</feature>
<dbReference type="AlphaFoldDB" id="K0KEI3"/>
<dbReference type="EMBL" id="CAIF01000017">
    <property type="protein sequence ID" value="CCH41316.1"/>
    <property type="molecule type" value="Genomic_DNA"/>
</dbReference>
<evidence type="ECO:0000256" key="3">
    <source>
        <dbReference type="ARBA" id="ARBA00022692"/>
    </source>
</evidence>
<feature type="transmembrane region" description="Helical" evidence="6">
    <location>
        <begin position="190"/>
        <end position="211"/>
    </location>
</feature>
<dbReference type="GO" id="GO:0022857">
    <property type="term" value="F:transmembrane transporter activity"/>
    <property type="evidence" value="ECO:0007669"/>
    <property type="project" value="InterPro"/>
</dbReference>
<evidence type="ECO:0000256" key="6">
    <source>
        <dbReference type="SAM" id="Phobius"/>
    </source>
</evidence>
<protein>
    <submittedName>
        <fullName evidence="7">Transporter SEO1</fullName>
    </submittedName>
</protein>
<proteinExistence type="predicted"/>
<sequence length="500" mass="56499">MSEKDLGIKDQIKVDVNESDGSSSVALEDINIPFKQKWKLFWSAKNPKNLSEKQPFFLWSPPGRSSYEKKLVFKLDCIILSYVCLSFFVRWLDASNVNNAYVSGMQEDLKMHGNMYNWLTRGFYLAYAVSGLPMTLLVTKVRPSILLPTLEILWGIVCLLVITCKTYKQILAVRVIQGFLEGVDLTKRSSLYAASGSLGAMFGGYIQSGVYRSLNNKGGLPGWKWIFVVDFIITIPIAILGFFIIPDTPDRPRVIKGILSAEDIEFCKERVKVVSVTSGKKALGFGVVKKLLTSWQFWLFSWYYLIANLPNDAGSYWGIVLKEQGYNVYQRNNIPTTQSAMNVFALFLGGIYCDFRGVKWDGAAICHGFWLVGIAILVKYDVPQAVQFLGFILVGFTGICTNICCTWAQEMTREDPQLRAGTLGMMNLALIPVSTVFSLFAFNTKYAPRFEKGTRICLVFLIISFFTGFVALAFDRYQRRKRDLIEEKINGETPEDTEVF</sequence>
<dbReference type="STRING" id="1206466.K0KEI3"/>
<name>K0KEI3_WICCF</name>
<dbReference type="Pfam" id="PF07690">
    <property type="entry name" value="MFS_1"/>
    <property type="match status" value="1"/>
</dbReference>
<feature type="transmembrane region" description="Helical" evidence="6">
    <location>
        <begin position="118"/>
        <end position="138"/>
    </location>
</feature>
<evidence type="ECO:0000313" key="8">
    <source>
        <dbReference type="Proteomes" id="UP000009328"/>
    </source>
</evidence>
<gene>
    <name evidence="7" type="ORF">BN7_855</name>
</gene>
<reference evidence="7 8" key="1">
    <citation type="journal article" date="2012" name="Eukaryot. Cell">
        <title>Draft genome sequence of Wickerhamomyces ciferrii NRRL Y-1031 F-60-10.</title>
        <authorList>
            <person name="Schneider J."/>
            <person name="Andrea H."/>
            <person name="Blom J."/>
            <person name="Jaenicke S."/>
            <person name="Ruckert C."/>
            <person name="Schorsch C."/>
            <person name="Szczepanowski R."/>
            <person name="Farwick M."/>
            <person name="Goesmann A."/>
            <person name="Puhler A."/>
            <person name="Schaffer S."/>
            <person name="Tauch A."/>
            <person name="Kohler T."/>
            <person name="Brinkrolf K."/>
        </authorList>
    </citation>
    <scope>NUCLEOTIDE SEQUENCE [LARGE SCALE GENOMIC DNA]</scope>
    <source>
        <strain evidence="8">ATCC 14091 / BCRC 22168 / CBS 111 / JCM 3599 / NBRC 0793 / NRRL Y-1031 F-60-10</strain>
    </source>
</reference>
<keyword evidence="8" id="KW-1185">Reference proteome</keyword>
<keyword evidence="2" id="KW-0813">Transport</keyword>
<comment type="subcellular location">
    <subcellularLocation>
        <location evidence="1">Membrane</location>
        <topology evidence="1">Multi-pass membrane protein</topology>
    </subcellularLocation>
</comment>
<evidence type="ECO:0000256" key="4">
    <source>
        <dbReference type="ARBA" id="ARBA00022989"/>
    </source>
</evidence>
<evidence type="ECO:0000256" key="1">
    <source>
        <dbReference type="ARBA" id="ARBA00004141"/>
    </source>
</evidence>
<dbReference type="InParanoid" id="K0KEI3"/>
<dbReference type="HOGENOM" id="CLU_001265_4_2_1"/>
<dbReference type="PANTHER" id="PTHR43791:SF39">
    <property type="entry name" value="TRANSPORTER LIZ1_SEO1, PUTATIVE (AFU_ORTHOLOGUE AFUA_3G00980)-RELATED"/>
    <property type="match status" value="1"/>
</dbReference>
<accession>K0KEI3</accession>
<dbReference type="Gene3D" id="1.20.1250.20">
    <property type="entry name" value="MFS general substrate transporter like domains"/>
    <property type="match status" value="1"/>
</dbReference>
<feature type="transmembrane region" description="Helical" evidence="6">
    <location>
        <begin position="339"/>
        <end position="355"/>
    </location>
</feature>